<comment type="similarity">
    <text evidence="12">Belongs to the pannexin family.</text>
</comment>
<evidence type="ECO:0000256" key="1">
    <source>
        <dbReference type="ARBA" id="ARBA00004477"/>
    </source>
</evidence>
<comment type="function">
    <text evidence="12">Structural component of the gap junctions and the hemichannels.</text>
</comment>
<gene>
    <name evidence="12" type="primary">PANX</name>
    <name evidence="13" type="ORF">RIMI_LOCUS14188311</name>
</gene>
<comment type="caution">
    <text evidence="13">The sequence shown here is derived from an EMBL/GenBank/DDBJ whole genome shotgun (WGS) entry which is preliminary data.</text>
</comment>
<keyword evidence="6" id="KW-0256">Endoplasmic reticulum</keyword>
<evidence type="ECO:0000256" key="12">
    <source>
        <dbReference type="RuleBase" id="RU010713"/>
    </source>
</evidence>
<reference evidence="13" key="1">
    <citation type="submission" date="2023-07" db="EMBL/GenBank/DDBJ databases">
        <authorList>
            <person name="Stuckert A."/>
        </authorList>
    </citation>
    <scope>NUCLEOTIDE SEQUENCE</scope>
</reference>
<name>A0ABN9LX19_9NEOB</name>
<keyword evidence="10" id="KW-0325">Glycoprotein</keyword>
<evidence type="ECO:0000256" key="10">
    <source>
        <dbReference type="ARBA" id="ARBA00023180"/>
    </source>
</evidence>
<keyword evidence="11 12" id="KW-0407">Ion channel</keyword>
<keyword evidence="14" id="KW-1185">Reference proteome</keyword>
<accession>A0ABN9LX19</accession>
<evidence type="ECO:0000256" key="5">
    <source>
        <dbReference type="ARBA" id="ARBA00022692"/>
    </source>
</evidence>
<dbReference type="Proteomes" id="UP001176940">
    <property type="component" value="Unassembled WGS sequence"/>
</dbReference>
<dbReference type="PANTHER" id="PTHR15759:SF3">
    <property type="entry name" value="PANNEXIN-3"/>
    <property type="match status" value="1"/>
</dbReference>
<evidence type="ECO:0000256" key="11">
    <source>
        <dbReference type="ARBA" id="ARBA00023303"/>
    </source>
</evidence>
<keyword evidence="5 12" id="KW-0812">Transmembrane</keyword>
<dbReference type="PANTHER" id="PTHR15759">
    <property type="entry name" value="PANNEXIN"/>
    <property type="match status" value="1"/>
</dbReference>
<evidence type="ECO:0000256" key="4">
    <source>
        <dbReference type="ARBA" id="ARBA00022475"/>
    </source>
</evidence>
<keyword evidence="4" id="KW-1003">Cell membrane</keyword>
<dbReference type="PROSITE" id="PS51013">
    <property type="entry name" value="PANNEXIN"/>
    <property type="match status" value="1"/>
</dbReference>
<sequence>MGPNLEERKNAKQAGSSLGECLSIMSIAHRAAEYMLADALLPDIPPNKKGLRLELPLDRIIKVVSVGLPLLLVSLTFARELSSGSQIICFPPSNFTAKQVQYVDQHCWQSLTHHDFTEDGELSATSLWIHKVFPFTLTIVAVVMYIPCALWRYISKSALYPDLLFIIDELDKSYNRSIKLVQHLLKTHRTCPDPQLFWEELKSARHVRYFEFPLLEKYLSCKQRSHSIAFTYILRNLLLVLLIIITCFYLGFFHLGVFHREEFNCHVTPGFLVSEPSGSEFVKCKLVSLSIFQVISVVLAAVYLLLLPVILFNISKVFHWDKQFLNVYEMLPAFDLLTNKMLGCPINDLNIIIMFLRANISELKSFGRLSVLCTLKKTTRHNEKIDTVVDFMTLLVGMDEDYQAPPDFSACEKDVTASDVQPAAKPNRFEMVKTEASK</sequence>
<keyword evidence="7 12" id="KW-1133">Transmembrane helix</keyword>
<evidence type="ECO:0000256" key="3">
    <source>
        <dbReference type="ARBA" id="ARBA00022448"/>
    </source>
</evidence>
<feature type="transmembrane region" description="Helical" evidence="12">
    <location>
        <begin position="132"/>
        <end position="154"/>
    </location>
</feature>
<evidence type="ECO:0000256" key="9">
    <source>
        <dbReference type="ARBA" id="ARBA00023136"/>
    </source>
</evidence>
<evidence type="ECO:0000256" key="6">
    <source>
        <dbReference type="ARBA" id="ARBA00022824"/>
    </source>
</evidence>
<evidence type="ECO:0000256" key="7">
    <source>
        <dbReference type="ARBA" id="ARBA00022989"/>
    </source>
</evidence>
<organism evidence="13 14">
    <name type="scientific">Ranitomeya imitator</name>
    <name type="common">mimic poison frog</name>
    <dbReference type="NCBI Taxonomy" id="111125"/>
    <lineage>
        <taxon>Eukaryota</taxon>
        <taxon>Metazoa</taxon>
        <taxon>Chordata</taxon>
        <taxon>Craniata</taxon>
        <taxon>Vertebrata</taxon>
        <taxon>Euteleostomi</taxon>
        <taxon>Amphibia</taxon>
        <taxon>Batrachia</taxon>
        <taxon>Anura</taxon>
        <taxon>Neobatrachia</taxon>
        <taxon>Hyloidea</taxon>
        <taxon>Dendrobatidae</taxon>
        <taxon>Dendrobatinae</taxon>
        <taxon>Ranitomeya</taxon>
    </lineage>
</organism>
<feature type="transmembrane region" description="Helical" evidence="12">
    <location>
        <begin position="291"/>
        <end position="314"/>
    </location>
</feature>
<dbReference type="InterPro" id="IPR039099">
    <property type="entry name" value="Pannexin"/>
</dbReference>
<evidence type="ECO:0000256" key="8">
    <source>
        <dbReference type="ARBA" id="ARBA00023065"/>
    </source>
</evidence>
<protein>
    <recommendedName>
        <fullName evidence="12">Pannexin</fullName>
    </recommendedName>
</protein>
<feature type="transmembrane region" description="Helical" evidence="12">
    <location>
        <begin position="232"/>
        <end position="252"/>
    </location>
</feature>
<dbReference type="Pfam" id="PF00876">
    <property type="entry name" value="Innexin"/>
    <property type="match status" value="1"/>
</dbReference>
<evidence type="ECO:0000256" key="2">
    <source>
        <dbReference type="ARBA" id="ARBA00004651"/>
    </source>
</evidence>
<dbReference type="InterPro" id="IPR000990">
    <property type="entry name" value="Innexin"/>
</dbReference>
<proteinExistence type="inferred from homology"/>
<keyword evidence="8 12" id="KW-0406">Ion transport</keyword>
<keyword evidence="9 12" id="KW-0472">Membrane</keyword>
<keyword evidence="3 12" id="KW-0813">Transport</keyword>
<evidence type="ECO:0000313" key="13">
    <source>
        <dbReference type="EMBL" id="CAJ0953127.1"/>
    </source>
</evidence>
<evidence type="ECO:0000313" key="14">
    <source>
        <dbReference type="Proteomes" id="UP001176940"/>
    </source>
</evidence>
<dbReference type="EMBL" id="CAUEEQ010036240">
    <property type="protein sequence ID" value="CAJ0953127.1"/>
    <property type="molecule type" value="Genomic_DNA"/>
</dbReference>
<comment type="caution">
    <text evidence="12">Lacks conserved residue(s) required for the propagation of feature annotation.</text>
</comment>
<comment type="subcellular location">
    <subcellularLocation>
        <location evidence="2 12">Cell membrane</location>
        <topology evidence="2 12">Multi-pass membrane protein</topology>
    </subcellularLocation>
    <subcellularLocation>
        <location evidence="1">Endoplasmic reticulum membrane</location>
        <topology evidence="1">Multi-pass membrane protein</topology>
    </subcellularLocation>
</comment>